<dbReference type="Gene3D" id="3.40.430.10">
    <property type="entry name" value="Dihydrofolate Reductase, subunit A"/>
    <property type="match status" value="2"/>
</dbReference>
<dbReference type="InterPro" id="IPR002734">
    <property type="entry name" value="RibDG_C"/>
</dbReference>
<dbReference type="GO" id="GO:0008703">
    <property type="term" value="F:5-amino-6-(5-phosphoribosylamino)uracil reductase activity"/>
    <property type="evidence" value="ECO:0007669"/>
    <property type="project" value="InterPro"/>
</dbReference>
<evidence type="ECO:0000313" key="6">
    <source>
        <dbReference type="Proteomes" id="UP000177042"/>
    </source>
</evidence>
<dbReference type="Pfam" id="PF01872">
    <property type="entry name" value="RibD_C"/>
    <property type="match status" value="1"/>
</dbReference>
<name>A0A1F5J9N5_9BACT</name>
<gene>
    <name evidence="5" type="ORF">A3C26_04110</name>
</gene>
<dbReference type="AlphaFoldDB" id="A0A1F5J9N5"/>
<evidence type="ECO:0000256" key="3">
    <source>
        <dbReference type="ARBA" id="ARBA00023002"/>
    </source>
</evidence>
<evidence type="ECO:0000259" key="4">
    <source>
        <dbReference type="Pfam" id="PF01872"/>
    </source>
</evidence>
<accession>A0A1F5J9N5</accession>
<dbReference type="PANTHER" id="PTHR38011:SF7">
    <property type="entry name" value="2,5-DIAMINO-6-RIBOSYLAMINO-4(3H)-PYRIMIDINONE 5'-PHOSPHATE REDUCTASE"/>
    <property type="match status" value="1"/>
</dbReference>
<keyword evidence="3" id="KW-0560">Oxidoreductase</keyword>
<organism evidence="5 6">
    <name type="scientific">Candidatus Daviesbacteria bacterium RIFCSPHIGHO2_02_FULL_39_12</name>
    <dbReference type="NCBI Taxonomy" id="1797770"/>
    <lineage>
        <taxon>Bacteria</taxon>
        <taxon>Candidatus Daviesiibacteriota</taxon>
    </lineage>
</organism>
<dbReference type="InterPro" id="IPR024072">
    <property type="entry name" value="DHFR-like_dom_sf"/>
</dbReference>
<evidence type="ECO:0000256" key="1">
    <source>
        <dbReference type="ARBA" id="ARBA00005104"/>
    </source>
</evidence>
<reference evidence="5 6" key="1">
    <citation type="journal article" date="2016" name="Nat. Commun.">
        <title>Thousands of microbial genomes shed light on interconnected biogeochemical processes in an aquifer system.</title>
        <authorList>
            <person name="Anantharaman K."/>
            <person name="Brown C.T."/>
            <person name="Hug L.A."/>
            <person name="Sharon I."/>
            <person name="Castelle C.J."/>
            <person name="Probst A.J."/>
            <person name="Thomas B.C."/>
            <person name="Singh A."/>
            <person name="Wilkins M.J."/>
            <person name="Karaoz U."/>
            <person name="Brodie E.L."/>
            <person name="Williams K.H."/>
            <person name="Hubbard S.S."/>
            <person name="Banfield J.F."/>
        </authorList>
    </citation>
    <scope>NUCLEOTIDE SEQUENCE [LARGE SCALE GENOMIC DNA]</scope>
</reference>
<dbReference type="SUPFAM" id="SSF53597">
    <property type="entry name" value="Dihydrofolate reductase-like"/>
    <property type="match status" value="1"/>
</dbReference>
<evidence type="ECO:0000256" key="2">
    <source>
        <dbReference type="ARBA" id="ARBA00022857"/>
    </source>
</evidence>
<dbReference type="Proteomes" id="UP000177042">
    <property type="component" value="Unassembled WGS sequence"/>
</dbReference>
<feature type="domain" description="Bacterial bifunctional deaminase-reductase C-terminal" evidence="4">
    <location>
        <begin position="18"/>
        <end position="200"/>
    </location>
</feature>
<evidence type="ECO:0000313" key="5">
    <source>
        <dbReference type="EMBL" id="OGE25299.1"/>
    </source>
</evidence>
<keyword evidence="2" id="KW-0521">NADP</keyword>
<comment type="pathway">
    <text evidence="1">Cofactor biosynthesis; riboflavin biosynthesis.</text>
</comment>
<dbReference type="EMBL" id="MFCX01000029">
    <property type="protein sequence ID" value="OGE25299.1"/>
    <property type="molecule type" value="Genomic_DNA"/>
</dbReference>
<dbReference type="PANTHER" id="PTHR38011">
    <property type="entry name" value="DIHYDROFOLATE REDUCTASE FAMILY PROTEIN (AFU_ORTHOLOGUE AFUA_8G06820)"/>
    <property type="match status" value="1"/>
</dbReference>
<sequence>MFYRNLKFPKIKNRPFFYTNFVQTVDGKVQVLKNTKDYWPIGSKLDHEALLELRAYSDCLIHGSNLAKEFGEITVKSLNNSAFKRLRRNLGKNPTLPLFVITRKKSVTHPMWNITSLDPKALACELYTRGYKQILIEGGPTLLASFLKENLIDQIFLTIAPKIFGNINSSTLTLVEGYLFPKKAIKNLSLLSVKKVGNELFLRYNLGN</sequence>
<dbReference type="InterPro" id="IPR050765">
    <property type="entry name" value="Riboflavin_Biosynth_HTPR"/>
</dbReference>
<protein>
    <recommendedName>
        <fullName evidence="4">Bacterial bifunctional deaminase-reductase C-terminal domain-containing protein</fullName>
    </recommendedName>
</protein>
<dbReference type="GO" id="GO:0009231">
    <property type="term" value="P:riboflavin biosynthetic process"/>
    <property type="evidence" value="ECO:0007669"/>
    <property type="project" value="InterPro"/>
</dbReference>
<comment type="caution">
    <text evidence="5">The sequence shown here is derived from an EMBL/GenBank/DDBJ whole genome shotgun (WGS) entry which is preliminary data.</text>
</comment>
<proteinExistence type="predicted"/>